<name>A0ABV5YGR1_9ACTN</name>
<dbReference type="EMBL" id="JBHLZP010000102">
    <property type="protein sequence ID" value="MFB9833716.1"/>
    <property type="molecule type" value="Genomic_DNA"/>
</dbReference>
<feature type="transmembrane region" description="Helical" evidence="2">
    <location>
        <begin position="56"/>
        <end position="75"/>
    </location>
</feature>
<feature type="region of interest" description="Disordered" evidence="1">
    <location>
        <begin position="1"/>
        <end position="48"/>
    </location>
</feature>
<evidence type="ECO:0000256" key="2">
    <source>
        <dbReference type="SAM" id="Phobius"/>
    </source>
</evidence>
<organism evidence="3 4">
    <name type="scientific">Actinoallomurus acaciae</name>
    <dbReference type="NCBI Taxonomy" id="502577"/>
    <lineage>
        <taxon>Bacteria</taxon>
        <taxon>Bacillati</taxon>
        <taxon>Actinomycetota</taxon>
        <taxon>Actinomycetes</taxon>
        <taxon>Streptosporangiales</taxon>
        <taxon>Thermomonosporaceae</taxon>
        <taxon>Actinoallomurus</taxon>
    </lineage>
</organism>
<evidence type="ECO:0000313" key="3">
    <source>
        <dbReference type="EMBL" id="MFB9833716.1"/>
    </source>
</evidence>
<keyword evidence="2" id="KW-0472">Membrane</keyword>
<feature type="compositionally biased region" description="Gly residues" evidence="1">
    <location>
        <begin position="1"/>
        <end position="17"/>
    </location>
</feature>
<proteinExistence type="predicted"/>
<reference evidence="3 4" key="1">
    <citation type="submission" date="2024-09" db="EMBL/GenBank/DDBJ databases">
        <authorList>
            <person name="Sun Q."/>
            <person name="Mori K."/>
        </authorList>
    </citation>
    <scope>NUCLEOTIDE SEQUENCE [LARGE SCALE GENOMIC DNA]</scope>
    <source>
        <strain evidence="3 4">TBRC 0563</strain>
    </source>
</reference>
<keyword evidence="2" id="KW-0812">Transmembrane</keyword>
<feature type="compositionally biased region" description="Basic residues" evidence="1">
    <location>
        <begin position="18"/>
        <end position="30"/>
    </location>
</feature>
<protein>
    <submittedName>
        <fullName evidence="3">Uncharacterized protein</fullName>
    </submittedName>
</protein>
<sequence length="76" mass="7301">MSHGGGFSGGHHGGFSGGHHHGGVGGHHHHGGDGNPVPGVPLAGVNGGRRREVPPAVGVVAVLVLIGLAILIAYAG</sequence>
<accession>A0ABV5YGR1</accession>
<dbReference type="Proteomes" id="UP001589627">
    <property type="component" value="Unassembled WGS sequence"/>
</dbReference>
<comment type="caution">
    <text evidence="3">The sequence shown here is derived from an EMBL/GenBank/DDBJ whole genome shotgun (WGS) entry which is preliminary data.</text>
</comment>
<evidence type="ECO:0000256" key="1">
    <source>
        <dbReference type="SAM" id="MobiDB-lite"/>
    </source>
</evidence>
<gene>
    <name evidence="3" type="ORF">ACFFNX_16110</name>
</gene>
<keyword evidence="2" id="KW-1133">Transmembrane helix</keyword>
<dbReference type="RefSeq" id="WP_378201901.1">
    <property type="nucleotide sequence ID" value="NZ_JBHLZP010000102.1"/>
</dbReference>
<evidence type="ECO:0000313" key="4">
    <source>
        <dbReference type="Proteomes" id="UP001589627"/>
    </source>
</evidence>
<keyword evidence="4" id="KW-1185">Reference proteome</keyword>